<dbReference type="EMBL" id="CATQJL010000001">
    <property type="protein sequence ID" value="CAJ0589959.1"/>
    <property type="molecule type" value="Genomic_DNA"/>
</dbReference>
<reference evidence="1" key="1">
    <citation type="submission" date="2023-07" db="EMBL/GenBank/DDBJ databases">
        <authorList>
            <consortium name="CYATHOMIX"/>
        </authorList>
    </citation>
    <scope>NUCLEOTIDE SEQUENCE</scope>
    <source>
        <strain evidence="1">N/A</strain>
    </source>
</reference>
<gene>
    <name evidence="1" type="ORF">CYNAS_LOCUS1942</name>
</gene>
<name>A0AA36GF52_CYLNA</name>
<dbReference type="AlphaFoldDB" id="A0AA36GF52"/>
<dbReference type="Proteomes" id="UP001176961">
    <property type="component" value="Unassembled WGS sequence"/>
</dbReference>
<comment type="caution">
    <text evidence="1">The sequence shown here is derived from an EMBL/GenBank/DDBJ whole genome shotgun (WGS) entry which is preliminary data.</text>
</comment>
<protein>
    <submittedName>
        <fullName evidence="1">Uncharacterized protein</fullName>
    </submittedName>
</protein>
<evidence type="ECO:0000313" key="2">
    <source>
        <dbReference type="Proteomes" id="UP001176961"/>
    </source>
</evidence>
<accession>A0AA36GF52</accession>
<evidence type="ECO:0000313" key="1">
    <source>
        <dbReference type="EMBL" id="CAJ0589959.1"/>
    </source>
</evidence>
<proteinExistence type="predicted"/>
<keyword evidence="2" id="KW-1185">Reference proteome</keyword>
<organism evidence="1 2">
    <name type="scientific">Cylicocyclus nassatus</name>
    <name type="common">Nematode worm</name>
    <dbReference type="NCBI Taxonomy" id="53992"/>
    <lineage>
        <taxon>Eukaryota</taxon>
        <taxon>Metazoa</taxon>
        <taxon>Ecdysozoa</taxon>
        <taxon>Nematoda</taxon>
        <taxon>Chromadorea</taxon>
        <taxon>Rhabditida</taxon>
        <taxon>Rhabditina</taxon>
        <taxon>Rhabditomorpha</taxon>
        <taxon>Strongyloidea</taxon>
        <taxon>Strongylidae</taxon>
        <taxon>Cylicocyclus</taxon>
    </lineage>
</organism>
<sequence>MPIQMVIACTSPMSRQANTATTALLSIISLIAITTYHRVDAAACSASEYCPDGWSVQRKANYDPTTCDPMQNMKCDKPYQCVHSSCGISFCCAHKNALNEWKKEEEMKREMEEEERYEL</sequence>